<evidence type="ECO:0000313" key="1">
    <source>
        <dbReference type="EMBL" id="SVC52883.1"/>
    </source>
</evidence>
<protein>
    <recommendedName>
        <fullName evidence="2">Phytanoyl-CoA dioxygenase</fullName>
    </recommendedName>
</protein>
<feature type="non-terminal residue" evidence="1">
    <location>
        <position position="146"/>
    </location>
</feature>
<organism evidence="1">
    <name type="scientific">marine metagenome</name>
    <dbReference type="NCBI Taxonomy" id="408172"/>
    <lineage>
        <taxon>unclassified sequences</taxon>
        <taxon>metagenomes</taxon>
        <taxon>ecological metagenomes</taxon>
    </lineage>
</organism>
<evidence type="ECO:0008006" key="2">
    <source>
        <dbReference type="Google" id="ProtNLM"/>
    </source>
</evidence>
<dbReference type="SUPFAM" id="SSF51197">
    <property type="entry name" value="Clavaminate synthase-like"/>
    <property type="match status" value="1"/>
</dbReference>
<reference evidence="1" key="1">
    <citation type="submission" date="2018-05" db="EMBL/GenBank/DDBJ databases">
        <authorList>
            <person name="Lanie J.A."/>
            <person name="Ng W.-L."/>
            <person name="Kazmierczak K.M."/>
            <person name="Andrzejewski T.M."/>
            <person name="Davidsen T.M."/>
            <person name="Wayne K.J."/>
            <person name="Tettelin H."/>
            <person name="Glass J.I."/>
            <person name="Rusch D."/>
            <person name="Podicherti R."/>
            <person name="Tsui H.-C.T."/>
            <person name="Winkler M.E."/>
        </authorList>
    </citation>
    <scope>NUCLEOTIDE SEQUENCE</scope>
</reference>
<proteinExistence type="predicted"/>
<dbReference type="InterPro" id="IPR008775">
    <property type="entry name" value="Phytyl_CoA_dOase-like"/>
</dbReference>
<dbReference type="Gene3D" id="2.60.120.620">
    <property type="entry name" value="q2cbj1_9rhob like domain"/>
    <property type="match status" value="1"/>
</dbReference>
<sequence length="146" mass="16439">MIELGLTMLELANEHQQQLDEQGYTILLDIIDPDWLGRLRQAFDDIHAAEGADAGKEVSQIEGVRRLADLVNKGEVFDGVYVHPLLLSAVWHILQRPFKLHSVNGHDPLQGFGQQALHADWGGERGTGRFRVVNSMWMLDDMTPDN</sequence>
<gene>
    <name evidence="1" type="ORF">METZ01_LOCUS305737</name>
</gene>
<name>A0A382MV44_9ZZZZ</name>
<accession>A0A382MV44</accession>
<dbReference type="AlphaFoldDB" id="A0A382MV44"/>
<dbReference type="EMBL" id="UINC01096197">
    <property type="protein sequence ID" value="SVC52883.1"/>
    <property type="molecule type" value="Genomic_DNA"/>
</dbReference>
<dbReference type="Pfam" id="PF05721">
    <property type="entry name" value="PhyH"/>
    <property type="match status" value="1"/>
</dbReference>